<dbReference type="KEGG" id="xyk:GT347_25495"/>
<keyword evidence="3" id="KW-1185">Reference proteome</keyword>
<feature type="transmembrane region" description="Helical" evidence="1">
    <location>
        <begin position="6"/>
        <end position="26"/>
    </location>
</feature>
<keyword evidence="1" id="KW-1133">Transmembrane helix</keyword>
<dbReference type="Proteomes" id="UP000464787">
    <property type="component" value="Chromosome"/>
</dbReference>
<proteinExistence type="predicted"/>
<sequence length="79" mass="8702">MDWVPVIFIVFKVLVLGTGMFFAVKWHYEQGKKEGGKERRSTVVRAGAKAVAVFAVLLLLLLILTFGVSRLLGLNLTAP</sequence>
<evidence type="ECO:0000313" key="3">
    <source>
        <dbReference type="Proteomes" id="UP000464787"/>
    </source>
</evidence>
<evidence type="ECO:0000313" key="2">
    <source>
        <dbReference type="EMBL" id="QHJ01712.1"/>
    </source>
</evidence>
<keyword evidence="1" id="KW-0812">Transmembrane</keyword>
<protein>
    <submittedName>
        <fullName evidence="2">Uncharacterized protein</fullName>
    </submittedName>
</protein>
<feature type="transmembrane region" description="Helical" evidence="1">
    <location>
        <begin position="47"/>
        <end position="69"/>
    </location>
</feature>
<gene>
    <name evidence="2" type="ORF">GT347_25495</name>
</gene>
<keyword evidence="1" id="KW-0472">Membrane</keyword>
<name>A0A857JEU3_9BURK</name>
<dbReference type="EMBL" id="CP047650">
    <property type="protein sequence ID" value="QHJ01712.1"/>
    <property type="molecule type" value="Genomic_DNA"/>
</dbReference>
<reference evidence="2 3" key="1">
    <citation type="submission" date="2020-01" db="EMBL/GenBank/DDBJ databases">
        <title>Genome sequencing of strain KACC 21265.</title>
        <authorList>
            <person name="Heo J."/>
            <person name="Kim S.-J."/>
            <person name="Kim J.-S."/>
            <person name="Hong S.-B."/>
            <person name="Kwon S.-W."/>
        </authorList>
    </citation>
    <scope>NUCLEOTIDE SEQUENCE [LARGE SCALE GENOMIC DNA]</scope>
    <source>
        <strain evidence="2 3">KACC 21265</strain>
    </source>
</reference>
<accession>A0A857JEU3</accession>
<organism evidence="2 3">
    <name type="scientific">Xylophilus rhododendri</name>
    <dbReference type="NCBI Taxonomy" id="2697032"/>
    <lineage>
        <taxon>Bacteria</taxon>
        <taxon>Pseudomonadati</taxon>
        <taxon>Pseudomonadota</taxon>
        <taxon>Betaproteobacteria</taxon>
        <taxon>Burkholderiales</taxon>
        <taxon>Xylophilus</taxon>
    </lineage>
</organism>
<evidence type="ECO:0000256" key="1">
    <source>
        <dbReference type="SAM" id="Phobius"/>
    </source>
</evidence>
<dbReference type="AlphaFoldDB" id="A0A857JEU3"/>